<feature type="compositionally biased region" description="Acidic residues" evidence="1">
    <location>
        <begin position="71"/>
        <end position="80"/>
    </location>
</feature>
<evidence type="ECO:0000313" key="3">
    <source>
        <dbReference type="Proteomes" id="UP000006514"/>
    </source>
</evidence>
<name>J0WP28_AURST</name>
<feature type="compositionally biased region" description="Low complexity" evidence="1">
    <location>
        <begin position="465"/>
        <end position="490"/>
    </location>
</feature>
<organism evidence="2 3">
    <name type="scientific">Auricularia subglabra (strain TFB-10046 / SS5)</name>
    <name type="common">White-rot fungus</name>
    <name type="synonym">Auricularia delicata (strain TFB10046)</name>
    <dbReference type="NCBI Taxonomy" id="717982"/>
    <lineage>
        <taxon>Eukaryota</taxon>
        <taxon>Fungi</taxon>
        <taxon>Dikarya</taxon>
        <taxon>Basidiomycota</taxon>
        <taxon>Agaricomycotina</taxon>
        <taxon>Agaricomycetes</taxon>
        <taxon>Auriculariales</taxon>
        <taxon>Auriculariaceae</taxon>
        <taxon>Auricularia</taxon>
    </lineage>
</organism>
<feature type="region of interest" description="Disordered" evidence="1">
    <location>
        <begin position="458"/>
        <end position="490"/>
    </location>
</feature>
<protein>
    <submittedName>
        <fullName evidence="2">Uncharacterized protein</fullName>
    </submittedName>
</protein>
<dbReference type="EMBL" id="JH688149">
    <property type="protein sequence ID" value="EJD33617.1"/>
    <property type="molecule type" value="Genomic_DNA"/>
</dbReference>
<keyword evidence="3" id="KW-1185">Reference proteome</keyword>
<dbReference type="OrthoDB" id="10645764at2759"/>
<dbReference type="eggNOG" id="ENOG502SQXR">
    <property type="taxonomic scope" value="Eukaryota"/>
</dbReference>
<reference evidence="3" key="1">
    <citation type="journal article" date="2012" name="Science">
        <title>The Paleozoic origin of enzymatic lignin decomposition reconstructed from 31 fungal genomes.</title>
        <authorList>
            <person name="Floudas D."/>
            <person name="Binder M."/>
            <person name="Riley R."/>
            <person name="Barry K."/>
            <person name="Blanchette R.A."/>
            <person name="Henrissat B."/>
            <person name="Martinez A.T."/>
            <person name="Otillar R."/>
            <person name="Spatafora J.W."/>
            <person name="Yadav J.S."/>
            <person name="Aerts A."/>
            <person name="Benoit I."/>
            <person name="Boyd A."/>
            <person name="Carlson A."/>
            <person name="Copeland A."/>
            <person name="Coutinho P.M."/>
            <person name="de Vries R.P."/>
            <person name="Ferreira P."/>
            <person name="Findley K."/>
            <person name="Foster B."/>
            <person name="Gaskell J."/>
            <person name="Glotzer D."/>
            <person name="Gorecki P."/>
            <person name="Heitman J."/>
            <person name="Hesse C."/>
            <person name="Hori C."/>
            <person name="Igarashi K."/>
            <person name="Jurgens J.A."/>
            <person name="Kallen N."/>
            <person name="Kersten P."/>
            <person name="Kohler A."/>
            <person name="Kuees U."/>
            <person name="Kumar T.K.A."/>
            <person name="Kuo A."/>
            <person name="LaButti K."/>
            <person name="Larrondo L.F."/>
            <person name="Lindquist E."/>
            <person name="Ling A."/>
            <person name="Lombard V."/>
            <person name="Lucas S."/>
            <person name="Lundell T."/>
            <person name="Martin R."/>
            <person name="McLaughlin D.J."/>
            <person name="Morgenstern I."/>
            <person name="Morin E."/>
            <person name="Murat C."/>
            <person name="Nagy L.G."/>
            <person name="Nolan M."/>
            <person name="Ohm R.A."/>
            <person name="Patyshakuliyeva A."/>
            <person name="Rokas A."/>
            <person name="Ruiz-Duenas F.J."/>
            <person name="Sabat G."/>
            <person name="Salamov A."/>
            <person name="Samejima M."/>
            <person name="Schmutz J."/>
            <person name="Slot J.C."/>
            <person name="St John F."/>
            <person name="Stenlid J."/>
            <person name="Sun H."/>
            <person name="Sun S."/>
            <person name="Syed K."/>
            <person name="Tsang A."/>
            <person name="Wiebenga A."/>
            <person name="Young D."/>
            <person name="Pisabarro A."/>
            <person name="Eastwood D.C."/>
            <person name="Martin F."/>
            <person name="Cullen D."/>
            <person name="Grigoriev I.V."/>
            <person name="Hibbett D.S."/>
        </authorList>
    </citation>
    <scope>NUCLEOTIDE SEQUENCE [LARGE SCALE GENOMIC DNA]</scope>
    <source>
        <strain evidence="3">TFB10046</strain>
    </source>
</reference>
<feature type="compositionally biased region" description="Low complexity" evidence="1">
    <location>
        <begin position="32"/>
        <end position="46"/>
    </location>
</feature>
<feature type="region of interest" description="Disordered" evidence="1">
    <location>
        <begin position="1"/>
        <end position="278"/>
    </location>
</feature>
<gene>
    <name evidence="2" type="ORF">AURDEDRAFT_155088</name>
</gene>
<dbReference type="Proteomes" id="UP000006514">
    <property type="component" value="Unassembled WGS sequence"/>
</dbReference>
<feature type="compositionally biased region" description="Acidic residues" evidence="1">
    <location>
        <begin position="178"/>
        <end position="189"/>
    </location>
</feature>
<dbReference type="InParanoid" id="J0WP28"/>
<proteinExistence type="predicted"/>
<dbReference type="KEGG" id="adl:AURDEDRAFT_155088"/>
<accession>J0WP28</accession>
<evidence type="ECO:0000256" key="1">
    <source>
        <dbReference type="SAM" id="MobiDB-lite"/>
    </source>
</evidence>
<feature type="compositionally biased region" description="Acidic residues" evidence="1">
    <location>
        <begin position="196"/>
        <end position="206"/>
    </location>
</feature>
<feature type="compositionally biased region" description="Basic residues" evidence="1">
    <location>
        <begin position="106"/>
        <end position="115"/>
    </location>
</feature>
<dbReference type="AlphaFoldDB" id="J0WP28"/>
<feature type="compositionally biased region" description="Basic and acidic residues" evidence="1">
    <location>
        <begin position="118"/>
        <end position="132"/>
    </location>
</feature>
<sequence>MPPRRRPATTTTAPPAPKPPTRVPVRRSQSVQPAPTTRATRAQQRARIPEPEPSPALPPARRGGRRRIVESEDEEDEEEVAASMQHTPVRRDELEDDGDYPPGGRPRGRAIRRGASRGGREPRATRREDVAPARRTRQRQDDSDDIFAAGPGTPNAFALRLQGSVPTPPVQRRVQFQDMDELEDDDDIESGFVLEGDVEVEEEHEEDDQRRSDAFSEPTRTPDEEDYARVMEDIEMEDIRDDAYHSDAGVTPPRPAHTGKRLQRYSPKTEEPRPQAKKPRFARFVEGRTSKVQPVFITEAARKGIDLEFKKHLPLHALADEVLEQERSSRVVTLGEEEDKKQPLVVKVHERDASYELWSTWSDRLLGALVAMRVPLKMFRMFFRHFNHVRKGRLSSATWADWRAYDIAKRRELTDEEPPDIGIFDKKLFKIIVKDADDAARKTQRELNARAEKLLNARQPLPAKASSSRAPATGPPAAGRSKTSKSTTTTASTAKETLTYDCCILCGSRAHLFNKDKPGSQECASKPLWLVFDKEDKVFKIPGTDSVACWTYNSNEGCHKRECRLRGHGHRCALCGSEDHGAQKCGKKRA</sequence>
<evidence type="ECO:0000313" key="2">
    <source>
        <dbReference type="EMBL" id="EJD33617.1"/>
    </source>
</evidence>